<dbReference type="EC" id="6.1.1.11" evidence="1"/>
<proteinExistence type="predicted"/>
<dbReference type="PANTHER" id="PTHR11778">
    <property type="entry name" value="SERYL-TRNA SYNTHETASE"/>
    <property type="match status" value="1"/>
</dbReference>
<keyword evidence="5" id="KW-0648">Protein biosynthesis</keyword>
<evidence type="ECO:0000256" key="1">
    <source>
        <dbReference type="ARBA" id="ARBA00012840"/>
    </source>
</evidence>
<name>A0AAW1PLS3_9CHLO</name>
<feature type="binding site" evidence="8">
    <location>
        <position position="202"/>
    </location>
    <ligand>
        <name>L-serine</name>
        <dbReference type="ChEBI" id="CHEBI:33384"/>
    </ligand>
</feature>
<evidence type="ECO:0000313" key="12">
    <source>
        <dbReference type="EMBL" id="KAK9808904.1"/>
    </source>
</evidence>
<evidence type="ECO:0000259" key="11">
    <source>
        <dbReference type="PROSITE" id="PS50862"/>
    </source>
</evidence>
<evidence type="ECO:0000256" key="3">
    <source>
        <dbReference type="ARBA" id="ARBA00022741"/>
    </source>
</evidence>
<feature type="binding site" evidence="8">
    <location>
        <position position="347"/>
    </location>
    <ligand>
        <name>L-serine</name>
        <dbReference type="ChEBI" id="CHEBI:33384"/>
    </ligand>
</feature>
<evidence type="ECO:0000256" key="8">
    <source>
        <dbReference type="PIRSR" id="PIRSR001529-1"/>
    </source>
</evidence>
<dbReference type="GO" id="GO:0006434">
    <property type="term" value="P:seryl-tRNA aminoacylation"/>
    <property type="evidence" value="ECO:0007669"/>
    <property type="project" value="InterPro"/>
</dbReference>
<keyword evidence="3" id="KW-0547">Nucleotide-binding</keyword>
<evidence type="ECO:0000256" key="5">
    <source>
        <dbReference type="ARBA" id="ARBA00022917"/>
    </source>
</evidence>
<dbReference type="NCBIfam" id="TIGR00414">
    <property type="entry name" value="serS"/>
    <property type="match status" value="1"/>
</dbReference>
<dbReference type="AlphaFoldDB" id="A0AAW1PLS3"/>
<comment type="caution">
    <text evidence="12">The sequence shown here is derived from an EMBL/GenBank/DDBJ whole genome shotgun (WGS) entry which is preliminary data.</text>
</comment>
<dbReference type="Gene3D" id="3.30.930.10">
    <property type="entry name" value="Bira Bifunctional Protein, Domain 2"/>
    <property type="match status" value="1"/>
</dbReference>
<protein>
    <recommendedName>
        <fullName evidence="1">serine--tRNA ligase</fullName>
        <ecNumber evidence="1">6.1.1.11</ecNumber>
    </recommendedName>
    <alternativeName>
        <fullName evidence="7">Seryl-tRNA synthetase</fullName>
    </alternativeName>
</protein>
<dbReference type="EMBL" id="JALJOR010000011">
    <property type="protein sequence ID" value="KAK9808904.1"/>
    <property type="molecule type" value="Genomic_DNA"/>
</dbReference>
<keyword evidence="6" id="KW-0030">Aminoacyl-tRNA synthetase</keyword>
<evidence type="ECO:0000256" key="9">
    <source>
        <dbReference type="PIRSR" id="PIRSR001529-2"/>
    </source>
</evidence>
<dbReference type="PRINTS" id="PR00981">
    <property type="entry name" value="TRNASYNTHSER"/>
</dbReference>
<dbReference type="InterPro" id="IPR045864">
    <property type="entry name" value="aa-tRNA-synth_II/BPL/LPL"/>
</dbReference>
<gene>
    <name evidence="12" type="ORF">WJX72_006122</name>
</gene>
<dbReference type="PROSITE" id="PS50862">
    <property type="entry name" value="AA_TRNA_LIGASE_II"/>
    <property type="match status" value="1"/>
</dbReference>
<evidence type="ECO:0000256" key="4">
    <source>
        <dbReference type="ARBA" id="ARBA00022840"/>
    </source>
</evidence>
<dbReference type="FunFam" id="3.30.930.10:FF:000055">
    <property type="entry name" value="Serine--tRNA ligase"/>
    <property type="match status" value="1"/>
</dbReference>
<dbReference type="GO" id="GO:0004828">
    <property type="term" value="F:serine-tRNA ligase activity"/>
    <property type="evidence" value="ECO:0007669"/>
    <property type="project" value="UniProtKB-EC"/>
</dbReference>
<evidence type="ECO:0000313" key="13">
    <source>
        <dbReference type="Proteomes" id="UP001489004"/>
    </source>
</evidence>
<dbReference type="InterPro" id="IPR002314">
    <property type="entry name" value="aa-tRNA-synt_IIb"/>
</dbReference>
<feature type="binding site" evidence="8">
    <location>
        <position position="225"/>
    </location>
    <ligand>
        <name>L-serine</name>
        <dbReference type="ChEBI" id="CHEBI:33384"/>
    </ligand>
</feature>
<dbReference type="Pfam" id="PF00587">
    <property type="entry name" value="tRNA-synt_2b"/>
    <property type="match status" value="1"/>
</dbReference>
<keyword evidence="4 9" id="KW-0067">ATP-binding</keyword>
<feature type="binding site" evidence="9">
    <location>
        <begin position="289"/>
        <end position="292"/>
    </location>
    <ligand>
        <name>ATP</name>
        <dbReference type="ChEBI" id="CHEBI:30616"/>
    </ligand>
</feature>
<dbReference type="SUPFAM" id="SSF46589">
    <property type="entry name" value="tRNA-binding arm"/>
    <property type="match status" value="1"/>
</dbReference>
<keyword evidence="2" id="KW-0436">Ligase</keyword>
<feature type="binding site" evidence="8">
    <location>
        <position position="171"/>
    </location>
    <ligand>
        <name>L-serine</name>
        <dbReference type="ChEBI" id="CHEBI:33384"/>
    </ligand>
</feature>
<feature type="compositionally biased region" description="Polar residues" evidence="10">
    <location>
        <begin position="311"/>
        <end position="325"/>
    </location>
</feature>
<dbReference type="InterPro" id="IPR033729">
    <property type="entry name" value="SerRS_core"/>
</dbReference>
<dbReference type="PIRSF" id="PIRSF001529">
    <property type="entry name" value="Ser-tRNA-synth_IIa"/>
    <property type="match status" value="1"/>
</dbReference>
<accession>A0AAW1PLS3</accession>
<sequence>MKGKLDPERRKELVEKGKELKDRMPLIEQRMEQLEWQLQREGQKLPNATHPNVPLGEEAEAAELKVVGTRRDFGFEVRDHLQLGQLLDVIDFDAAAEVSGSKFYYLKRAAALLEMGLLNYALQTVAGRGFVPMTTPDLVRESVLEKCGFQPRADNTQVYSIRDSPLCLTGTAEVPLGGVYMDRIIPEEQLPIKMTAFGHCFRTEAGAAGAASKGLYRVHQFSKVEMFVICTPAQSEALLQELCELEEEIFTELGLHFKILDMPTGDLGAPAYRKLDIEAWMPGMGRWGEISSASNCTDYQSRRLNIRYRPRQQQGEDGADSSNGSQKGGKKAKKAKPPPTEFVHTLNATACAVPRLIVAILENFQQEDGSVIIPEILRPYMGGLDVIRPISQ</sequence>
<evidence type="ECO:0000256" key="10">
    <source>
        <dbReference type="SAM" id="MobiDB-lite"/>
    </source>
</evidence>
<dbReference type="GO" id="GO:0005524">
    <property type="term" value="F:ATP binding"/>
    <property type="evidence" value="ECO:0007669"/>
    <property type="project" value="UniProtKB-KW"/>
</dbReference>
<reference evidence="12 13" key="1">
    <citation type="journal article" date="2024" name="Nat. Commun.">
        <title>Phylogenomics reveals the evolutionary origins of lichenization in chlorophyte algae.</title>
        <authorList>
            <person name="Puginier C."/>
            <person name="Libourel C."/>
            <person name="Otte J."/>
            <person name="Skaloud P."/>
            <person name="Haon M."/>
            <person name="Grisel S."/>
            <person name="Petersen M."/>
            <person name="Berrin J.G."/>
            <person name="Delaux P.M."/>
            <person name="Dal Grande F."/>
            <person name="Keller J."/>
        </authorList>
    </citation>
    <scope>NUCLEOTIDE SEQUENCE [LARGE SCALE GENOMIC DNA]</scope>
    <source>
        <strain evidence="12 13">SAG 2043</strain>
    </source>
</reference>
<evidence type="ECO:0000256" key="6">
    <source>
        <dbReference type="ARBA" id="ARBA00023146"/>
    </source>
</evidence>
<dbReference type="GO" id="GO:0005737">
    <property type="term" value="C:cytoplasm"/>
    <property type="evidence" value="ECO:0007669"/>
    <property type="project" value="UniProtKB-ARBA"/>
</dbReference>
<feature type="binding site" evidence="9">
    <location>
        <begin position="202"/>
        <end position="204"/>
    </location>
    <ligand>
        <name>ATP</name>
        <dbReference type="ChEBI" id="CHEBI:30616"/>
    </ligand>
</feature>
<keyword evidence="13" id="KW-1185">Reference proteome</keyword>
<dbReference type="InterPro" id="IPR006195">
    <property type="entry name" value="aa-tRNA-synth_II"/>
</dbReference>
<dbReference type="SUPFAM" id="SSF55681">
    <property type="entry name" value="Class II aaRS and biotin synthetases"/>
    <property type="match status" value="1"/>
</dbReference>
<dbReference type="InterPro" id="IPR002317">
    <property type="entry name" value="Ser-tRNA-ligase_type_1"/>
</dbReference>
<dbReference type="InterPro" id="IPR010978">
    <property type="entry name" value="tRNA-bd_arm"/>
</dbReference>
<feature type="region of interest" description="Disordered" evidence="10">
    <location>
        <begin position="308"/>
        <end position="340"/>
    </location>
</feature>
<organism evidence="12 13">
    <name type="scientific">[Myrmecia] bisecta</name>
    <dbReference type="NCBI Taxonomy" id="41462"/>
    <lineage>
        <taxon>Eukaryota</taxon>
        <taxon>Viridiplantae</taxon>
        <taxon>Chlorophyta</taxon>
        <taxon>core chlorophytes</taxon>
        <taxon>Trebouxiophyceae</taxon>
        <taxon>Trebouxiales</taxon>
        <taxon>Trebouxiaceae</taxon>
        <taxon>Myrmecia</taxon>
    </lineage>
</organism>
<feature type="binding site" evidence="9">
    <location>
        <begin position="218"/>
        <end position="221"/>
    </location>
    <ligand>
        <name>ATP</name>
        <dbReference type="ChEBI" id="CHEBI:30616"/>
    </ligand>
</feature>
<feature type="site" description="Important for serine binding" evidence="8">
    <location>
        <position position="349"/>
    </location>
</feature>
<evidence type="ECO:0000256" key="2">
    <source>
        <dbReference type="ARBA" id="ARBA00022598"/>
    </source>
</evidence>
<dbReference type="Proteomes" id="UP001489004">
    <property type="component" value="Unassembled WGS sequence"/>
</dbReference>
<evidence type="ECO:0000256" key="7">
    <source>
        <dbReference type="ARBA" id="ARBA00031113"/>
    </source>
</evidence>
<feature type="domain" description="Aminoacyl-transfer RNA synthetases class-II family profile" evidence="11">
    <location>
        <begin position="128"/>
        <end position="374"/>
    </location>
</feature>
<dbReference type="CDD" id="cd00770">
    <property type="entry name" value="SerRS_core"/>
    <property type="match status" value="1"/>
</dbReference>